<comment type="caution">
    <text evidence="2">The sequence shown here is derived from an EMBL/GenBank/DDBJ whole genome shotgun (WGS) entry which is preliminary data.</text>
</comment>
<feature type="domain" description="Transposase IS200-like" evidence="1">
    <location>
        <begin position="10"/>
        <end position="149"/>
    </location>
</feature>
<dbReference type="OrthoDB" id="9788881at2"/>
<name>A0A369PYC4_9SPHI</name>
<dbReference type="GO" id="GO:0004803">
    <property type="term" value="F:transposase activity"/>
    <property type="evidence" value="ECO:0007669"/>
    <property type="project" value="InterPro"/>
</dbReference>
<dbReference type="Pfam" id="PF01797">
    <property type="entry name" value="Y1_Tnp"/>
    <property type="match status" value="1"/>
</dbReference>
<keyword evidence="3" id="KW-1185">Reference proteome</keyword>
<dbReference type="PANTHER" id="PTHR36966:SF1">
    <property type="entry name" value="REP-ASSOCIATED TYROSINE TRANSPOSASE"/>
    <property type="match status" value="1"/>
</dbReference>
<organism evidence="2 3">
    <name type="scientific">Pedobacter chinensis</name>
    <dbReference type="NCBI Taxonomy" id="2282421"/>
    <lineage>
        <taxon>Bacteria</taxon>
        <taxon>Pseudomonadati</taxon>
        <taxon>Bacteroidota</taxon>
        <taxon>Sphingobacteriia</taxon>
        <taxon>Sphingobacteriales</taxon>
        <taxon>Sphingobacteriaceae</taxon>
        <taxon>Pedobacter</taxon>
    </lineage>
</organism>
<reference evidence="2 3" key="1">
    <citation type="submission" date="2018-07" db="EMBL/GenBank/DDBJ databases">
        <title>Pedobacter sp. nov., isolated from soil.</title>
        <authorList>
            <person name="Zhou L.Y."/>
            <person name="Du Z.J."/>
        </authorList>
    </citation>
    <scope>NUCLEOTIDE SEQUENCE [LARGE SCALE GENOMIC DNA]</scope>
    <source>
        <strain evidence="2 3">JDX94</strain>
    </source>
</reference>
<protein>
    <submittedName>
        <fullName evidence="2">Transposase</fullName>
    </submittedName>
</protein>
<dbReference type="PANTHER" id="PTHR36966">
    <property type="entry name" value="REP-ASSOCIATED TYROSINE TRANSPOSASE"/>
    <property type="match status" value="1"/>
</dbReference>
<accession>A0A369PYC4</accession>
<dbReference type="GO" id="GO:0043565">
    <property type="term" value="F:sequence-specific DNA binding"/>
    <property type="evidence" value="ECO:0007669"/>
    <property type="project" value="TreeGrafter"/>
</dbReference>
<gene>
    <name evidence="2" type="ORF">DU508_18215</name>
</gene>
<evidence type="ECO:0000313" key="3">
    <source>
        <dbReference type="Proteomes" id="UP000253961"/>
    </source>
</evidence>
<evidence type="ECO:0000259" key="1">
    <source>
        <dbReference type="SMART" id="SM01321"/>
    </source>
</evidence>
<dbReference type="NCBIfam" id="NF047646">
    <property type="entry name" value="REP_Tyr_transpos"/>
    <property type="match status" value="1"/>
</dbReference>
<evidence type="ECO:0000313" key="2">
    <source>
        <dbReference type="EMBL" id="RDC55088.1"/>
    </source>
</evidence>
<dbReference type="SUPFAM" id="SSF143422">
    <property type="entry name" value="Transposase IS200-like"/>
    <property type="match status" value="1"/>
</dbReference>
<dbReference type="RefSeq" id="WP_115404200.1">
    <property type="nucleotide sequence ID" value="NZ_QPKV01000008.1"/>
</dbReference>
<dbReference type="EMBL" id="QPKV01000008">
    <property type="protein sequence ID" value="RDC55088.1"/>
    <property type="molecule type" value="Genomic_DNA"/>
</dbReference>
<dbReference type="Proteomes" id="UP000253961">
    <property type="component" value="Unassembled WGS sequence"/>
</dbReference>
<sequence length="183" mass="21979">MGRKYSIKNQQNLYFVTFTVIHWSDIFTRDTYRDILYDGIKFCQINKGLNIHAYCIMSNHVHFVMSAKDNFILSDIIRDLKSFTSRTIRKTLETDFTESRREWFLKMMRDAGQINKRNNDFQFWQQHNHPIELNTNFILDQRINYIHQNPVIAGLVEEPHYWLHSSAKDYSDFGKSIIEIDFV</sequence>
<dbReference type="InterPro" id="IPR036515">
    <property type="entry name" value="Transposase_17_sf"/>
</dbReference>
<dbReference type="Gene3D" id="3.30.70.1290">
    <property type="entry name" value="Transposase IS200-like"/>
    <property type="match status" value="1"/>
</dbReference>
<dbReference type="AlphaFoldDB" id="A0A369PYC4"/>
<proteinExistence type="predicted"/>
<dbReference type="GO" id="GO:0006313">
    <property type="term" value="P:DNA transposition"/>
    <property type="evidence" value="ECO:0007669"/>
    <property type="project" value="InterPro"/>
</dbReference>
<dbReference type="SMART" id="SM01321">
    <property type="entry name" value="Y1_Tnp"/>
    <property type="match status" value="1"/>
</dbReference>
<dbReference type="InterPro" id="IPR052715">
    <property type="entry name" value="RAYT_transposase"/>
</dbReference>
<dbReference type="InterPro" id="IPR002686">
    <property type="entry name" value="Transposase_17"/>
</dbReference>